<reference evidence="2 3" key="2">
    <citation type="journal article" date="2022" name="Mol. Biol. Evol.">
        <title>Comparative Genomics Reveals Insights into the Divergent Evolution of Astigmatic Mites and Household Pest Adaptations.</title>
        <authorList>
            <person name="Xiong Q."/>
            <person name="Wan A.T."/>
            <person name="Liu X."/>
            <person name="Fung C.S."/>
            <person name="Xiao X."/>
            <person name="Malainual N."/>
            <person name="Hou J."/>
            <person name="Wang L."/>
            <person name="Wang M."/>
            <person name="Yang K.Y."/>
            <person name="Cui Y."/>
            <person name="Leung E.L."/>
            <person name="Nong W."/>
            <person name="Shin S.K."/>
            <person name="Au S.W."/>
            <person name="Jeong K.Y."/>
            <person name="Chew F.T."/>
            <person name="Hui J.H."/>
            <person name="Leung T.F."/>
            <person name="Tungtrongchitr A."/>
            <person name="Zhong N."/>
            <person name="Liu Z."/>
            <person name="Tsui S.K."/>
        </authorList>
    </citation>
    <scope>NUCLEOTIDE SEQUENCE [LARGE SCALE GENOMIC DNA]</scope>
    <source>
        <strain evidence="2">Derp</strain>
    </source>
</reference>
<protein>
    <submittedName>
        <fullName evidence="2">Uncharacterized protein</fullName>
    </submittedName>
</protein>
<evidence type="ECO:0000256" key="1">
    <source>
        <dbReference type="SAM" id="SignalP"/>
    </source>
</evidence>
<feature type="signal peptide" evidence="1">
    <location>
        <begin position="1"/>
        <end position="18"/>
    </location>
</feature>
<accession>A0ABQ8JSK5</accession>
<reference evidence="2 3" key="1">
    <citation type="journal article" date="2018" name="J. Allergy Clin. Immunol.">
        <title>High-quality assembly of Dermatophagoides pteronyssinus genome and transcriptome reveals a wide range of novel allergens.</title>
        <authorList>
            <person name="Liu X.Y."/>
            <person name="Yang K.Y."/>
            <person name="Wang M.Q."/>
            <person name="Kwok J.S."/>
            <person name="Zeng X."/>
            <person name="Yang Z."/>
            <person name="Xiao X.J."/>
            <person name="Lau C.P."/>
            <person name="Li Y."/>
            <person name="Huang Z.M."/>
            <person name="Ba J.G."/>
            <person name="Yim A.K."/>
            <person name="Ouyang C.Y."/>
            <person name="Ngai S.M."/>
            <person name="Chan T.F."/>
            <person name="Leung E.L."/>
            <person name="Liu L."/>
            <person name="Liu Z.G."/>
            <person name="Tsui S.K."/>
        </authorList>
    </citation>
    <scope>NUCLEOTIDE SEQUENCE [LARGE SCALE GENOMIC DNA]</scope>
    <source>
        <strain evidence="2">Derp</strain>
    </source>
</reference>
<keyword evidence="3" id="KW-1185">Reference proteome</keyword>
<name>A0ABQ8JSK5_DERPT</name>
<dbReference type="Proteomes" id="UP000887458">
    <property type="component" value="Unassembled WGS sequence"/>
</dbReference>
<feature type="chain" id="PRO_5046892832" evidence="1">
    <location>
        <begin position="19"/>
        <end position="71"/>
    </location>
</feature>
<comment type="caution">
    <text evidence="2">The sequence shown here is derived from an EMBL/GenBank/DDBJ whole genome shotgun (WGS) entry which is preliminary data.</text>
</comment>
<sequence length="71" mass="7751">MKPCFIKILPLLIELVGSKSVEMVVSIEFVVVVVVDVESKFVDDSGISRPFLSNGSVTSLLPNISRKIFAI</sequence>
<evidence type="ECO:0000313" key="2">
    <source>
        <dbReference type="EMBL" id="KAH9425373.1"/>
    </source>
</evidence>
<dbReference type="EMBL" id="NJHN03000018">
    <property type="protein sequence ID" value="KAH9425373.1"/>
    <property type="molecule type" value="Genomic_DNA"/>
</dbReference>
<proteinExistence type="predicted"/>
<gene>
    <name evidence="2" type="ORF">DERP_005979</name>
</gene>
<evidence type="ECO:0000313" key="3">
    <source>
        <dbReference type="Proteomes" id="UP000887458"/>
    </source>
</evidence>
<keyword evidence="1" id="KW-0732">Signal</keyword>
<organism evidence="2 3">
    <name type="scientific">Dermatophagoides pteronyssinus</name>
    <name type="common">European house dust mite</name>
    <dbReference type="NCBI Taxonomy" id="6956"/>
    <lineage>
        <taxon>Eukaryota</taxon>
        <taxon>Metazoa</taxon>
        <taxon>Ecdysozoa</taxon>
        <taxon>Arthropoda</taxon>
        <taxon>Chelicerata</taxon>
        <taxon>Arachnida</taxon>
        <taxon>Acari</taxon>
        <taxon>Acariformes</taxon>
        <taxon>Sarcoptiformes</taxon>
        <taxon>Astigmata</taxon>
        <taxon>Psoroptidia</taxon>
        <taxon>Analgoidea</taxon>
        <taxon>Pyroglyphidae</taxon>
        <taxon>Dermatophagoidinae</taxon>
        <taxon>Dermatophagoides</taxon>
    </lineage>
</organism>